<reference evidence="1 2" key="1">
    <citation type="submission" date="2017-04" db="EMBL/GenBank/DDBJ databases">
        <title>Comparative genome analysis of Subtercola boreus.</title>
        <authorList>
            <person name="Cho Y.-J."/>
            <person name="Cho A."/>
            <person name="Kim O.-S."/>
            <person name="Lee J.-I."/>
        </authorList>
    </citation>
    <scope>NUCLEOTIDE SEQUENCE [LARGE SCALE GENOMIC DNA]</scope>
    <source>
        <strain evidence="1 2">P27479</strain>
    </source>
</reference>
<sequence>MDNVTSLWAVRQRIITVPVWSLTRPDWRFVEVDGTTYRWRPSPRGVDFLGSDPGCRVLSIELAPSALLGSEEVTLLLRTARETIAWDPADPDEDLDLRLLG</sequence>
<dbReference type="AlphaFoldDB" id="A0A3E0VY89"/>
<protein>
    <submittedName>
        <fullName evidence="1">Uncharacterized protein</fullName>
    </submittedName>
</protein>
<gene>
    <name evidence="1" type="ORF">B7R22_08235</name>
</gene>
<organism evidence="1 2">
    <name type="scientific">Subtercola boreus</name>
    <dbReference type="NCBI Taxonomy" id="120213"/>
    <lineage>
        <taxon>Bacteria</taxon>
        <taxon>Bacillati</taxon>
        <taxon>Actinomycetota</taxon>
        <taxon>Actinomycetes</taxon>
        <taxon>Micrococcales</taxon>
        <taxon>Microbacteriaceae</taxon>
        <taxon>Subtercola</taxon>
    </lineage>
</organism>
<evidence type="ECO:0000313" key="2">
    <source>
        <dbReference type="Proteomes" id="UP000256541"/>
    </source>
</evidence>
<name>A0A3E0VY89_9MICO</name>
<evidence type="ECO:0000313" key="1">
    <source>
        <dbReference type="EMBL" id="RFA14700.1"/>
    </source>
</evidence>
<accession>A0A3E0VY89</accession>
<dbReference type="EMBL" id="NBXB01000027">
    <property type="protein sequence ID" value="RFA14700.1"/>
    <property type="molecule type" value="Genomic_DNA"/>
</dbReference>
<proteinExistence type="predicted"/>
<dbReference type="Proteomes" id="UP000256541">
    <property type="component" value="Unassembled WGS sequence"/>
</dbReference>
<comment type="caution">
    <text evidence="1">The sequence shown here is derived from an EMBL/GenBank/DDBJ whole genome shotgun (WGS) entry which is preliminary data.</text>
</comment>